<reference evidence="10" key="1">
    <citation type="journal article" date="2023" name="PhytoFront">
        <title>Draft Genome Resources of Seven Strains of Tilletia horrida, Causal Agent of Kernel Smut of Rice.</title>
        <authorList>
            <person name="Khanal S."/>
            <person name="Antony Babu S."/>
            <person name="Zhou X.G."/>
        </authorList>
    </citation>
    <scope>NUCLEOTIDE SEQUENCE</scope>
    <source>
        <strain evidence="10">TX3</strain>
    </source>
</reference>
<evidence type="ECO:0000256" key="9">
    <source>
        <dbReference type="SAM" id="Phobius"/>
    </source>
</evidence>
<evidence type="ECO:0000256" key="4">
    <source>
        <dbReference type="ARBA" id="ARBA00022519"/>
    </source>
</evidence>
<keyword evidence="11" id="KW-1185">Reference proteome</keyword>
<sequence>MALLLPAAFTPVHSFLGGLILSSAVSALLAQTGTVLGISGFFHASVLSVFVRGPRALLKQITSHASPASSSAQETETTGKDGGEAAVAALKQRSDETAQSTARYFTLGLLSSGVLLAAGRRAFEGKLGIQLFDDALSQGTLKVLHAHSHSPFLTLLLGVVLPGLLVGVGTKLGSGCTSGHFLCGLSRLSPRSFAATATFFSVAVLTNLAQPLAAFLPYHVLKPSSAAGSPLNPPPTAAYQPSNPEPLLLLAFQIPALVYGLVVPYVIAGRAPTGREEDQDQGPEARAERERRHEQAARVTALSTGIHFGLGLALSGMLRPSKVTGFLNLSPSHFRAGTWDPSLAFVALGGILPASLAYFTRIVPKVNAQRRALAHLPQQQEQQGVSGPKVAGTEKAKAKAKATTTTGTKYGAIGGFSSTTTTTAHEATSSAPLLSAAAPLWRVPLSSWSSLAATRIDARLLLGASLFGLGWGLSGLCPGPVLVSLGANAVPAPVGVGAVGVGVGAADAWGGLETQPGTAGSFVATTVFTAAMALGGLLVQ</sequence>
<comment type="caution">
    <text evidence="10">The sequence shown here is derived from an EMBL/GenBank/DDBJ whole genome shotgun (WGS) entry which is preliminary data.</text>
</comment>
<evidence type="ECO:0000313" key="10">
    <source>
        <dbReference type="EMBL" id="KAK0522558.1"/>
    </source>
</evidence>
<feature type="transmembrane region" description="Helical" evidence="9">
    <location>
        <begin position="460"/>
        <end position="483"/>
    </location>
</feature>
<evidence type="ECO:0000256" key="1">
    <source>
        <dbReference type="ARBA" id="ARBA00004429"/>
    </source>
</evidence>
<dbReference type="PANTHER" id="PTHR30574">
    <property type="entry name" value="INNER MEMBRANE PROTEIN YEDE"/>
    <property type="match status" value="1"/>
</dbReference>
<evidence type="ECO:0008006" key="12">
    <source>
        <dbReference type="Google" id="ProtNLM"/>
    </source>
</evidence>
<dbReference type="InterPro" id="IPR046513">
    <property type="entry name" value="DUF6691"/>
</dbReference>
<dbReference type="Pfam" id="PF20398">
    <property type="entry name" value="DUF6691"/>
    <property type="match status" value="2"/>
</dbReference>
<dbReference type="Proteomes" id="UP001176521">
    <property type="component" value="Unassembled WGS sequence"/>
</dbReference>
<accession>A0AAN6G5I5</accession>
<feature type="transmembrane region" description="Helical" evidence="9">
    <location>
        <begin position="299"/>
        <end position="318"/>
    </location>
</feature>
<organism evidence="10 11">
    <name type="scientific">Tilletia horrida</name>
    <dbReference type="NCBI Taxonomy" id="155126"/>
    <lineage>
        <taxon>Eukaryota</taxon>
        <taxon>Fungi</taxon>
        <taxon>Dikarya</taxon>
        <taxon>Basidiomycota</taxon>
        <taxon>Ustilaginomycotina</taxon>
        <taxon>Exobasidiomycetes</taxon>
        <taxon>Tilletiales</taxon>
        <taxon>Tilletiaceae</taxon>
        <taxon>Tilletia</taxon>
    </lineage>
</organism>
<keyword evidence="7 9" id="KW-0472">Membrane</keyword>
<comment type="subcellular location">
    <subcellularLocation>
        <location evidence="1">Cell inner membrane</location>
        <topology evidence="1">Multi-pass membrane protein</topology>
    </subcellularLocation>
</comment>
<keyword evidence="5 9" id="KW-0812">Transmembrane</keyword>
<feature type="region of interest" description="Disordered" evidence="8">
    <location>
        <begin position="375"/>
        <end position="395"/>
    </location>
</feature>
<protein>
    <recommendedName>
        <fullName evidence="12">Sulphur transport domain-containing protein</fullName>
    </recommendedName>
</protein>
<feature type="transmembrane region" description="Helical" evidence="9">
    <location>
        <begin position="24"/>
        <end position="51"/>
    </location>
</feature>
<keyword evidence="4" id="KW-0997">Cell inner membrane</keyword>
<feature type="transmembrane region" description="Helical" evidence="9">
    <location>
        <begin position="193"/>
        <end position="216"/>
    </location>
</feature>
<evidence type="ECO:0000313" key="11">
    <source>
        <dbReference type="Proteomes" id="UP001176521"/>
    </source>
</evidence>
<evidence type="ECO:0000256" key="2">
    <source>
        <dbReference type="ARBA" id="ARBA00022448"/>
    </source>
</evidence>
<feature type="transmembrane region" description="Helical" evidence="9">
    <location>
        <begin position="519"/>
        <end position="539"/>
    </location>
</feature>
<dbReference type="InterPro" id="IPR007272">
    <property type="entry name" value="Sulf_transp_TsuA/YedE"/>
</dbReference>
<evidence type="ECO:0000256" key="5">
    <source>
        <dbReference type="ARBA" id="ARBA00022692"/>
    </source>
</evidence>
<feature type="transmembrane region" description="Helical" evidence="9">
    <location>
        <begin position="247"/>
        <end position="267"/>
    </location>
</feature>
<keyword evidence="2" id="KW-0813">Transport</keyword>
<name>A0AAN6G5I5_9BASI</name>
<feature type="region of interest" description="Disordered" evidence="8">
    <location>
        <begin position="272"/>
        <end position="294"/>
    </location>
</feature>
<evidence type="ECO:0000256" key="7">
    <source>
        <dbReference type="ARBA" id="ARBA00023136"/>
    </source>
</evidence>
<feature type="transmembrane region" description="Helical" evidence="9">
    <location>
        <begin position="101"/>
        <end position="119"/>
    </location>
</feature>
<dbReference type="EMBL" id="JAPDMQ010000577">
    <property type="protein sequence ID" value="KAK0522558.1"/>
    <property type="molecule type" value="Genomic_DNA"/>
</dbReference>
<dbReference type="GO" id="GO:0005886">
    <property type="term" value="C:plasma membrane"/>
    <property type="evidence" value="ECO:0007669"/>
    <property type="project" value="UniProtKB-SubCell"/>
</dbReference>
<keyword evidence="3" id="KW-1003">Cell membrane</keyword>
<gene>
    <name evidence="10" type="ORF">OC842_006429</name>
</gene>
<evidence type="ECO:0000256" key="3">
    <source>
        <dbReference type="ARBA" id="ARBA00022475"/>
    </source>
</evidence>
<evidence type="ECO:0000256" key="6">
    <source>
        <dbReference type="ARBA" id="ARBA00022989"/>
    </source>
</evidence>
<evidence type="ECO:0000256" key="8">
    <source>
        <dbReference type="SAM" id="MobiDB-lite"/>
    </source>
</evidence>
<keyword evidence="6 9" id="KW-1133">Transmembrane helix</keyword>
<dbReference type="AlphaFoldDB" id="A0AAN6G5I5"/>
<dbReference type="PANTHER" id="PTHR30574:SF1">
    <property type="entry name" value="SULPHUR TRANSPORT DOMAIN-CONTAINING PROTEIN"/>
    <property type="match status" value="1"/>
</dbReference>
<feature type="transmembrane region" description="Helical" evidence="9">
    <location>
        <begin position="152"/>
        <end position="172"/>
    </location>
</feature>
<feature type="transmembrane region" description="Helical" evidence="9">
    <location>
        <begin position="338"/>
        <end position="360"/>
    </location>
</feature>
<proteinExistence type="predicted"/>
<feature type="compositionally biased region" description="Basic and acidic residues" evidence="8">
    <location>
        <begin position="283"/>
        <end position="294"/>
    </location>
</feature>